<dbReference type="REBASE" id="391792">
    <property type="entry name" value="Ecl739ORF4555P"/>
</dbReference>
<dbReference type="GO" id="GO:0009036">
    <property type="term" value="F:type II site-specific deoxyribonuclease activity"/>
    <property type="evidence" value="ECO:0007669"/>
    <property type="project" value="UniProtKB-UniRule"/>
</dbReference>
<reference evidence="3 4" key="1">
    <citation type="submission" date="2019-11" db="EMBL/GenBank/DDBJ databases">
        <title>FDA dAtabase for Regulatory Grade micrObial Sequences (FDA-ARGOS): Supporting development and validation of Infectious Disease Dx tests.</title>
        <authorList>
            <person name="Turner S."/>
            <person name="Byrd R."/>
            <person name="Tallon L."/>
            <person name="Sadzewicz L."/>
            <person name="Vavikolanu K."/>
            <person name="Mehta A."/>
            <person name="Aluvathingal J."/>
            <person name="Nadendla S."/>
            <person name="Myers T."/>
            <person name="Yan Y."/>
            <person name="Sichtig H."/>
        </authorList>
    </citation>
    <scope>NUCLEOTIDE SEQUENCE [LARGE SCALE GENOMIC DNA]</scope>
    <source>
        <strain evidence="3 4">FDAARGOS_739</strain>
    </source>
</reference>
<keyword evidence="1" id="KW-0680">Restriction system</keyword>
<evidence type="ECO:0000313" key="3">
    <source>
        <dbReference type="EMBL" id="QIX89922.1"/>
    </source>
</evidence>
<name>A0AAP9S619_9FIRM</name>
<feature type="domain" description="Restriction endonuclease type II DpnII-like" evidence="2">
    <location>
        <begin position="3"/>
        <end position="282"/>
    </location>
</feature>
<dbReference type="RefSeq" id="WP_002584923.1">
    <property type="nucleotide sequence ID" value="NZ_CABKQO010000004.1"/>
</dbReference>
<dbReference type="EMBL" id="CP050964">
    <property type="protein sequence ID" value="QIX89922.1"/>
    <property type="molecule type" value="Genomic_DNA"/>
</dbReference>
<dbReference type="Pfam" id="PF04556">
    <property type="entry name" value="DpnII"/>
    <property type="match status" value="1"/>
</dbReference>
<dbReference type="PIRSF" id="PIRSF016080">
    <property type="entry name" value="Restrict_endonuc_II_DpmII"/>
    <property type="match status" value="1"/>
</dbReference>
<dbReference type="EC" id="3.1.21.4" evidence="1"/>
<dbReference type="Proteomes" id="UP000501069">
    <property type="component" value="Chromosome"/>
</dbReference>
<comment type="similarity">
    <text evidence="1">Belongs to the DpnII type II restriction endonuclease family.</text>
</comment>
<protein>
    <recommendedName>
        <fullName evidence="1">Type-2 restriction enzyme</fullName>
        <ecNumber evidence="1">3.1.21.4</ecNumber>
    </recommendedName>
</protein>
<dbReference type="InterPro" id="IPR007637">
    <property type="entry name" value="Restrct_endonuc_II_DpnII-like"/>
</dbReference>
<comment type="function">
    <text evidence="1">A P subtype restriction enzyme that recognizes the double-stranded unmethylated sequence 5'-GATC-3'.</text>
</comment>
<accession>A0AAP9S619</accession>
<evidence type="ECO:0000256" key="1">
    <source>
        <dbReference type="PIRNR" id="PIRNR016080"/>
    </source>
</evidence>
<keyword evidence="1" id="KW-0378">Hydrolase</keyword>
<evidence type="ECO:0000259" key="2">
    <source>
        <dbReference type="Pfam" id="PF04556"/>
    </source>
</evidence>
<dbReference type="GO" id="GO:0003677">
    <property type="term" value="F:DNA binding"/>
    <property type="evidence" value="ECO:0007669"/>
    <property type="project" value="UniProtKB-UniRule"/>
</dbReference>
<dbReference type="InterPro" id="IPR021191">
    <property type="entry name" value="Restrct_endonuc_II_DpnII"/>
</dbReference>
<evidence type="ECO:0000313" key="4">
    <source>
        <dbReference type="Proteomes" id="UP000501069"/>
    </source>
</evidence>
<organism evidence="3 4">
    <name type="scientific">Enterocloster clostridioformis</name>
    <dbReference type="NCBI Taxonomy" id="1531"/>
    <lineage>
        <taxon>Bacteria</taxon>
        <taxon>Bacillati</taxon>
        <taxon>Bacillota</taxon>
        <taxon>Clostridia</taxon>
        <taxon>Lachnospirales</taxon>
        <taxon>Lachnospiraceae</taxon>
        <taxon>Enterocloster</taxon>
    </lineage>
</organism>
<keyword evidence="1" id="KW-0540">Nuclease</keyword>
<dbReference type="AlphaFoldDB" id="A0AAP9S619"/>
<dbReference type="GeneID" id="57960427"/>
<comment type="catalytic activity">
    <reaction evidence="1">
        <text>Endonucleolytic cleavage of DNA to give specific double-stranded fragments with terminal 5'-phosphates.</text>
        <dbReference type="EC" id="3.1.21.4"/>
    </reaction>
</comment>
<dbReference type="GO" id="GO:0009307">
    <property type="term" value="P:DNA restriction-modification system"/>
    <property type="evidence" value="ECO:0007669"/>
    <property type="project" value="UniProtKB-UniRule"/>
</dbReference>
<keyword evidence="1 3" id="KW-0255">Endonuclease</keyword>
<sequence>MRDFDEWLSKFRPSISSYDYYIDFEKVVRNVEEIKVELNILNSLIGSKTIEKDFEKIVLKYPETLQCVPLLLAVRGYEIYAQDEDGAFLYNFKKMNYSVEQYKVFMRKTGLFDMIANHLINNIVDYAMGIETGLDSNGRKNRGGHQMEDLIEKYIQAAGFEKNLNYFKEMYLKDIEEKWDIDLSAISNQGKAAKRFDFVIKTENKIYAIETNFYSGGGSKLNETARSYKMLSQEADTVDGFEFVWFTDGIGWKSARGNPRETFDVMEHIYSINDMEQGVIEKVFI</sequence>
<gene>
    <name evidence="3" type="ORF">FOC47_04545</name>
</gene>
<proteinExistence type="inferred from homology"/>